<evidence type="ECO:0000313" key="8">
    <source>
        <dbReference type="Proteomes" id="UP001632038"/>
    </source>
</evidence>
<evidence type="ECO:0000256" key="3">
    <source>
        <dbReference type="ARBA" id="ARBA00023125"/>
    </source>
</evidence>
<dbReference type="GO" id="GO:0006355">
    <property type="term" value="P:regulation of DNA-templated transcription"/>
    <property type="evidence" value="ECO:0007669"/>
    <property type="project" value="UniProtKB-ARBA"/>
</dbReference>
<dbReference type="SUPFAM" id="SSF47459">
    <property type="entry name" value="HLH, helix-loop-helix DNA-binding domain"/>
    <property type="match status" value="1"/>
</dbReference>
<dbReference type="PANTHER" id="PTHR45844:SF19">
    <property type="entry name" value="TRANSCRIPTION FACTOR BHLH106-RELATED"/>
    <property type="match status" value="1"/>
</dbReference>
<dbReference type="Gene3D" id="4.10.280.10">
    <property type="entry name" value="Helix-loop-helix DNA-binding domain"/>
    <property type="match status" value="1"/>
</dbReference>
<comment type="subcellular location">
    <subcellularLocation>
        <location evidence="1">Nucleus</location>
    </subcellularLocation>
</comment>
<dbReference type="InterPro" id="IPR045847">
    <property type="entry name" value="AIG1-like"/>
</dbReference>
<evidence type="ECO:0000256" key="5">
    <source>
        <dbReference type="ARBA" id="ARBA00023242"/>
    </source>
</evidence>
<dbReference type="InterPro" id="IPR045865">
    <property type="entry name" value="ACT-like_dom_sf"/>
</dbReference>
<organism evidence="7 8">
    <name type="scientific">Castilleja foliolosa</name>
    <dbReference type="NCBI Taxonomy" id="1961234"/>
    <lineage>
        <taxon>Eukaryota</taxon>
        <taxon>Viridiplantae</taxon>
        <taxon>Streptophyta</taxon>
        <taxon>Embryophyta</taxon>
        <taxon>Tracheophyta</taxon>
        <taxon>Spermatophyta</taxon>
        <taxon>Magnoliopsida</taxon>
        <taxon>eudicotyledons</taxon>
        <taxon>Gunneridae</taxon>
        <taxon>Pentapetalae</taxon>
        <taxon>asterids</taxon>
        <taxon>lamiids</taxon>
        <taxon>Lamiales</taxon>
        <taxon>Orobanchaceae</taxon>
        <taxon>Pedicularideae</taxon>
        <taxon>Castillejinae</taxon>
        <taxon>Castilleja</taxon>
    </lineage>
</organism>
<keyword evidence="2" id="KW-0805">Transcription regulation</keyword>
<keyword evidence="5" id="KW-0539">Nucleus</keyword>
<accession>A0ABD3CRG4</accession>
<dbReference type="GO" id="GO:0003677">
    <property type="term" value="F:DNA binding"/>
    <property type="evidence" value="ECO:0007669"/>
    <property type="project" value="UniProtKB-KW"/>
</dbReference>
<name>A0ABD3CRG4_9LAMI</name>
<reference evidence="8" key="1">
    <citation type="journal article" date="2024" name="IScience">
        <title>Strigolactones Initiate the Formation of Haustorium-like Structures in Castilleja.</title>
        <authorList>
            <person name="Buerger M."/>
            <person name="Peterson D."/>
            <person name="Chory J."/>
        </authorList>
    </citation>
    <scope>NUCLEOTIDE SEQUENCE [LARGE SCALE GENOMIC DNA]</scope>
</reference>
<proteinExistence type="predicted"/>
<feature type="domain" description="BHLH" evidence="6">
    <location>
        <begin position="52"/>
        <end position="101"/>
    </location>
</feature>
<dbReference type="InterPro" id="IPR011598">
    <property type="entry name" value="bHLH_dom"/>
</dbReference>
<comment type="caution">
    <text evidence="7">The sequence shown here is derived from an EMBL/GenBank/DDBJ whole genome shotgun (WGS) entry which is preliminary data.</text>
</comment>
<gene>
    <name evidence="7" type="ORF">CASFOL_025562</name>
</gene>
<evidence type="ECO:0000256" key="4">
    <source>
        <dbReference type="ARBA" id="ARBA00023163"/>
    </source>
</evidence>
<dbReference type="Proteomes" id="UP001632038">
    <property type="component" value="Unassembled WGS sequence"/>
</dbReference>
<keyword evidence="4" id="KW-0804">Transcription</keyword>
<dbReference type="PROSITE" id="PS50888">
    <property type="entry name" value="BHLH"/>
    <property type="match status" value="1"/>
</dbReference>
<dbReference type="GO" id="GO:0005634">
    <property type="term" value="C:nucleus"/>
    <property type="evidence" value="ECO:0007669"/>
    <property type="project" value="UniProtKB-SubCell"/>
</dbReference>
<keyword evidence="8" id="KW-1185">Reference proteome</keyword>
<dbReference type="InterPro" id="IPR036638">
    <property type="entry name" value="HLH_DNA-bd_sf"/>
</dbReference>
<sequence length="231" mass="25701">MQPRSSPEFPSHDELLTGDWLSYGGNSSAIGYPTEALGFADDKKTKSRNTFAASENHKEAERRRRHRINGHLDSLRALLLCNSKTDKASLLAKVVHRVRELKQQTSEIMIQSNQTVPSEADEIAVILQNSDCIDGQSVFKASVCCEDRVNLIPDLIGILKPLPLSILRAEMVTLGGRIRNVIVLAGEKNDVTDESVSLLRNSLETLVRESSYVGGERSKRRRMFDDEVIIG</sequence>
<dbReference type="Pfam" id="PF00010">
    <property type="entry name" value="HLH"/>
    <property type="match status" value="1"/>
</dbReference>
<dbReference type="AlphaFoldDB" id="A0ABD3CRG4"/>
<evidence type="ECO:0000313" key="7">
    <source>
        <dbReference type="EMBL" id="KAL3632578.1"/>
    </source>
</evidence>
<dbReference type="PANTHER" id="PTHR45844">
    <property type="entry name" value="TRANSCRIPTION FACTOR BHLH30"/>
    <property type="match status" value="1"/>
</dbReference>
<evidence type="ECO:0000259" key="6">
    <source>
        <dbReference type="PROSITE" id="PS50888"/>
    </source>
</evidence>
<evidence type="ECO:0000256" key="1">
    <source>
        <dbReference type="ARBA" id="ARBA00004123"/>
    </source>
</evidence>
<evidence type="ECO:0000256" key="2">
    <source>
        <dbReference type="ARBA" id="ARBA00023015"/>
    </source>
</evidence>
<keyword evidence="3" id="KW-0238">DNA-binding</keyword>
<dbReference type="SMART" id="SM00353">
    <property type="entry name" value="HLH"/>
    <property type="match status" value="1"/>
</dbReference>
<dbReference type="SUPFAM" id="SSF55021">
    <property type="entry name" value="ACT-like"/>
    <property type="match status" value="1"/>
</dbReference>
<protein>
    <recommendedName>
        <fullName evidence="6">BHLH domain-containing protein</fullName>
    </recommendedName>
</protein>
<dbReference type="EMBL" id="JAVIJP010000032">
    <property type="protein sequence ID" value="KAL3632578.1"/>
    <property type="molecule type" value="Genomic_DNA"/>
</dbReference>